<organism evidence="2 3">
    <name type="scientific">Nonlabens dokdonensis</name>
    <dbReference type="NCBI Taxonomy" id="328515"/>
    <lineage>
        <taxon>Bacteria</taxon>
        <taxon>Pseudomonadati</taxon>
        <taxon>Bacteroidota</taxon>
        <taxon>Flavobacteriia</taxon>
        <taxon>Flavobacteriales</taxon>
        <taxon>Flavobacteriaceae</taxon>
        <taxon>Nonlabens</taxon>
    </lineage>
</organism>
<feature type="transmembrane region" description="Helical" evidence="1">
    <location>
        <begin position="6"/>
        <end position="22"/>
    </location>
</feature>
<evidence type="ECO:0000256" key="1">
    <source>
        <dbReference type="SAM" id="Phobius"/>
    </source>
</evidence>
<evidence type="ECO:0000313" key="2">
    <source>
        <dbReference type="EMBL" id="OUS16503.1"/>
    </source>
</evidence>
<evidence type="ECO:0000313" key="3">
    <source>
        <dbReference type="Proteomes" id="UP000196102"/>
    </source>
</evidence>
<comment type="caution">
    <text evidence="2">The sequence shown here is derived from an EMBL/GenBank/DDBJ whole genome shotgun (WGS) entry which is preliminary data.</text>
</comment>
<dbReference type="Pfam" id="PF19617">
    <property type="entry name" value="DUF6122"/>
    <property type="match status" value="1"/>
</dbReference>
<dbReference type="InterPro" id="IPR046125">
    <property type="entry name" value="DUF6122"/>
</dbReference>
<gene>
    <name evidence="2" type="ORF">A9Q93_05665</name>
</gene>
<sequence length="128" mass="14989">MQTTLHYFLHLGFPFFIAYFFFKKDWKNAYLILLATMLVDIDHLLATPIFEANRCSINYHPLHSYYAMLVYAALLFFRKPFKIIGIGLLFHMLTDFIDCLMMYAQCKTCLKNAPAIELIDFVSSRLGI</sequence>
<accession>A0A1Z8B1M4</accession>
<dbReference type="EMBL" id="MAAX01000092">
    <property type="protein sequence ID" value="OUS16503.1"/>
    <property type="molecule type" value="Genomic_DNA"/>
</dbReference>
<evidence type="ECO:0008006" key="4">
    <source>
        <dbReference type="Google" id="ProtNLM"/>
    </source>
</evidence>
<keyword evidence="1" id="KW-0472">Membrane</keyword>
<reference evidence="3" key="1">
    <citation type="journal article" date="2017" name="Proc. Natl. Acad. Sci. U.S.A.">
        <title>Simulation of Deepwater Horizon oil plume reveals substrate specialization within a complex community of hydrocarbon-degraders.</title>
        <authorList>
            <person name="Hu P."/>
            <person name="Dubinsky E.A."/>
            <person name="Probst A.J."/>
            <person name="Wang J."/>
            <person name="Sieber C.M.K."/>
            <person name="Tom L.M."/>
            <person name="Gardinali P."/>
            <person name="Banfield J.F."/>
            <person name="Atlas R.M."/>
            <person name="Andersen G.L."/>
        </authorList>
    </citation>
    <scope>NUCLEOTIDE SEQUENCE [LARGE SCALE GENOMIC DNA]</scope>
</reference>
<dbReference type="RefSeq" id="WP_303686430.1">
    <property type="nucleotide sequence ID" value="NZ_CAJXYO010000058.1"/>
</dbReference>
<feature type="transmembrane region" description="Helical" evidence="1">
    <location>
        <begin position="29"/>
        <end position="50"/>
    </location>
</feature>
<protein>
    <recommendedName>
        <fullName evidence="4">Transmembrane protein</fullName>
    </recommendedName>
</protein>
<dbReference type="Proteomes" id="UP000196102">
    <property type="component" value="Unassembled WGS sequence"/>
</dbReference>
<keyword evidence="1" id="KW-0812">Transmembrane</keyword>
<dbReference type="AlphaFoldDB" id="A0A1Z8B1M4"/>
<proteinExistence type="predicted"/>
<keyword evidence="1" id="KW-1133">Transmembrane helix</keyword>
<name>A0A1Z8B1M4_9FLAO</name>